<dbReference type="AlphaFoldDB" id="A0AAD5T7C8"/>
<dbReference type="Gene3D" id="1.20.890.10">
    <property type="entry name" value="cAMP-dependent protein kinase regulatory subunit, dimerization-anchoring domain"/>
    <property type="match status" value="1"/>
</dbReference>
<sequence>MAALPPTRFKNVAKSANFIARSTEIPQMEGRSSTEESQYLQAAIGQVLVAGITQILASHCSDPVDALGRFLVQHDKNKEESANLSLSKNFNKSSLDIISPPQSERVSLFHANIAEIFRPPTPPPPTSLKDTQAEITVMDHLEQTESVESKPEEQATFSLLPDFATAVVDDVVDGSGSSQQTIMEIEQVVKTTETMELALESDGLEKNEMI</sequence>
<keyword evidence="2" id="KW-1185">Reference proteome</keyword>
<dbReference type="Proteomes" id="UP001211907">
    <property type="component" value="Unassembled WGS sequence"/>
</dbReference>
<proteinExistence type="predicted"/>
<organism evidence="1 2">
    <name type="scientific">Physocladia obscura</name>
    <dbReference type="NCBI Taxonomy" id="109957"/>
    <lineage>
        <taxon>Eukaryota</taxon>
        <taxon>Fungi</taxon>
        <taxon>Fungi incertae sedis</taxon>
        <taxon>Chytridiomycota</taxon>
        <taxon>Chytridiomycota incertae sedis</taxon>
        <taxon>Chytridiomycetes</taxon>
        <taxon>Chytridiales</taxon>
        <taxon>Chytriomycetaceae</taxon>
        <taxon>Physocladia</taxon>
    </lineage>
</organism>
<reference evidence="1" key="1">
    <citation type="submission" date="2020-05" db="EMBL/GenBank/DDBJ databases">
        <title>Phylogenomic resolution of chytrid fungi.</title>
        <authorList>
            <person name="Stajich J.E."/>
            <person name="Amses K."/>
            <person name="Simmons R."/>
            <person name="Seto K."/>
            <person name="Myers J."/>
            <person name="Bonds A."/>
            <person name="Quandt C.A."/>
            <person name="Barry K."/>
            <person name="Liu P."/>
            <person name="Grigoriev I."/>
            <person name="Longcore J.E."/>
            <person name="James T.Y."/>
        </authorList>
    </citation>
    <scope>NUCLEOTIDE SEQUENCE</scope>
    <source>
        <strain evidence="1">JEL0513</strain>
    </source>
</reference>
<name>A0AAD5T7C8_9FUNG</name>
<dbReference type="EMBL" id="JADGJH010000683">
    <property type="protein sequence ID" value="KAJ3124259.1"/>
    <property type="molecule type" value="Genomic_DNA"/>
</dbReference>
<accession>A0AAD5T7C8</accession>
<gene>
    <name evidence="1" type="ORF">HK100_011301</name>
</gene>
<protein>
    <submittedName>
        <fullName evidence="1">Uncharacterized protein</fullName>
    </submittedName>
</protein>
<comment type="caution">
    <text evidence="1">The sequence shown here is derived from an EMBL/GenBank/DDBJ whole genome shotgun (WGS) entry which is preliminary data.</text>
</comment>
<evidence type="ECO:0000313" key="2">
    <source>
        <dbReference type="Proteomes" id="UP001211907"/>
    </source>
</evidence>
<evidence type="ECO:0000313" key="1">
    <source>
        <dbReference type="EMBL" id="KAJ3124259.1"/>
    </source>
</evidence>